<accession>A0AAE3LJP2</accession>
<dbReference type="Gene3D" id="1.25.40.10">
    <property type="entry name" value="Tetratricopeptide repeat domain"/>
    <property type="match status" value="1"/>
</dbReference>
<comment type="caution">
    <text evidence="1">The sequence shown here is derived from an EMBL/GenBank/DDBJ whole genome shotgun (WGS) entry which is preliminary data.</text>
</comment>
<keyword evidence="2" id="KW-1185">Reference proteome</keyword>
<organism evidence="1 2">
    <name type="scientific">Haoranjiania flava</name>
    <dbReference type="NCBI Taxonomy" id="1856322"/>
    <lineage>
        <taxon>Bacteria</taxon>
        <taxon>Pseudomonadati</taxon>
        <taxon>Bacteroidota</taxon>
        <taxon>Chitinophagia</taxon>
        <taxon>Chitinophagales</taxon>
        <taxon>Chitinophagaceae</taxon>
        <taxon>Haoranjiania</taxon>
    </lineage>
</organism>
<dbReference type="RefSeq" id="WP_263037071.1">
    <property type="nucleotide sequence ID" value="NZ_JAOTPL010000003.1"/>
</dbReference>
<dbReference type="AlphaFoldDB" id="A0AAE3LJP2"/>
<evidence type="ECO:0008006" key="3">
    <source>
        <dbReference type="Google" id="ProtNLM"/>
    </source>
</evidence>
<reference evidence="1" key="1">
    <citation type="submission" date="2022-10" db="EMBL/GenBank/DDBJ databases">
        <authorList>
            <person name="Kim H.S."/>
            <person name="Kim J.-S."/>
            <person name="Suh M.K."/>
            <person name="Eom M.K."/>
            <person name="Lee J.-S."/>
        </authorList>
    </citation>
    <scope>NUCLEOTIDE SEQUENCE</scope>
    <source>
        <strain evidence="1">LIP-5</strain>
    </source>
</reference>
<sequence>MERIEKLKSFLQESPGDSFLKHALALEYIKAGNDEEAQQLLESLLQNNPAYVGSYYHLGQLLERKKMDQQALQCYKTGMEQAKKAGEQRTYNELKSACEELEM</sequence>
<dbReference type="InterPro" id="IPR011990">
    <property type="entry name" value="TPR-like_helical_dom_sf"/>
</dbReference>
<name>A0AAE3LJP2_9BACT</name>
<dbReference type="EMBL" id="JAOTPL010000003">
    <property type="protein sequence ID" value="MCU7693584.1"/>
    <property type="molecule type" value="Genomic_DNA"/>
</dbReference>
<evidence type="ECO:0000313" key="1">
    <source>
        <dbReference type="EMBL" id="MCU7693584.1"/>
    </source>
</evidence>
<protein>
    <recommendedName>
        <fullName evidence="3">Tetratricopeptide repeat protein</fullName>
    </recommendedName>
</protein>
<evidence type="ECO:0000313" key="2">
    <source>
        <dbReference type="Proteomes" id="UP001209317"/>
    </source>
</evidence>
<dbReference type="Proteomes" id="UP001209317">
    <property type="component" value="Unassembled WGS sequence"/>
</dbReference>
<dbReference type="SUPFAM" id="SSF48452">
    <property type="entry name" value="TPR-like"/>
    <property type="match status" value="1"/>
</dbReference>
<proteinExistence type="predicted"/>
<gene>
    <name evidence="1" type="ORF">OD355_03535</name>
</gene>